<dbReference type="Proteomes" id="UP000887579">
    <property type="component" value="Unplaced"/>
</dbReference>
<proteinExistence type="predicted"/>
<sequence length="258" mass="29533">MSHQASIRDHGGISSNPSSSTDHNKQCQPLSESSERNLQMLATMGYSTLPVKPVPVSNIGNSRKRKASWITTNKWYDNQFIEEINTINDFDGHFEALKQMDENEIHPMFKENLLLTYTFLIGEVGRQKRGHADQVITMERRLAIKNAQIMGLQKENALLNEKLDVSSKKLEEERVLQGKHIEYLEKAINIRDSENDMLLQQIHQTELENSENVAANLRRCEKLVLLMKSMKDVVIVKKKADEAKKPKDAKKPSSCLEF</sequence>
<name>A0AC34GPU7_9BILA</name>
<dbReference type="WBParaSite" id="ES5_v2.g6545.t1">
    <property type="protein sequence ID" value="ES5_v2.g6545.t1"/>
    <property type="gene ID" value="ES5_v2.g6545"/>
</dbReference>
<protein>
    <submittedName>
        <fullName evidence="2">Uncharacterized protein</fullName>
    </submittedName>
</protein>
<evidence type="ECO:0000313" key="2">
    <source>
        <dbReference type="WBParaSite" id="ES5_v2.g6545.t1"/>
    </source>
</evidence>
<organism evidence="1 2">
    <name type="scientific">Panagrolaimus sp. ES5</name>
    <dbReference type="NCBI Taxonomy" id="591445"/>
    <lineage>
        <taxon>Eukaryota</taxon>
        <taxon>Metazoa</taxon>
        <taxon>Ecdysozoa</taxon>
        <taxon>Nematoda</taxon>
        <taxon>Chromadorea</taxon>
        <taxon>Rhabditida</taxon>
        <taxon>Tylenchina</taxon>
        <taxon>Panagrolaimomorpha</taxon>
        <taxon>Panagrolaimoidea</taxon>
        <taxon>Panagrolaimidae</taxon>
        <taxon>Panagrolaimus</taxon>
    </lineage>
</organism>
<evidence type="ECO:0000313" key="1">
    <source>
        <dbReference type="Proteomes" id="UP000887579"/>
    </source>
</evidence>
<reference evidence="2" key="1">
    <citation type="submission" date="2022-11" db="UniProtKB">
        <authorList>
            <consortium name="WormBaseParasite"/>
        </authorList>
    </citation>
    <scope>IDENTIFICATION</scope>
</reference>
<accession>A0AC34GPU7</accession>